<evidence type="ECO:0000256" key="1">
    <source>
        <dbReference type="SAM" id="Phobius"/>
    </source>
</evidence>
<feature type="transmembrane region" description="Helical" evidence="1">
    <location>
        <begin position="29"/>
        <end position="53"/>
    </location>
</feature>
<feature type="transmembrane region" description="Helical" evidence="1">
    <location>
        <begin position="352"/>
        <end position="372"/>
    </location>
</feature>
<organism evidence="3 4">
    <name type="scientific">Actinocatenispora rupis</name>
    <dbReference type="NCBI Taxonomy" id="519421"/>
    <lineage>
        <taxon>Bacteria</taxon>
        <taxon>Bacillati</taxon>
        <taxon>Actinomycetota</taxon>
        <taxon>Actinomycetes</taxon>
        <taxon>Micromonosporales</taxon>
        <taxon>Micromonosporaceae</taxon>
        <taxon>Actinocatenispora</taxon>
    </lineage>
</organism>
<dbReference type="Pfam" id="PF01757">
    <property type="entry name" value="Acyl_transf_3"/>
    <property type="match status" value="1"/>
</dbReference>
<feature type="transmembrane region" description="Helical" evidence="1">
    <location>
        <begin position="215"/>
        <end position="240"/>
    </location>
</feature>
<evidence type="ECO:0000313" key="3">
    <source>
        <dbReference type="EMBL" id="GID12576.1"/>
    </source>
</evidence>
<dbReference type="GO" id="GO:0016747">
    <property type="term" value="F:acyltransferase activity, transferring groups other than amino-acyl groups"/>
    <property type="evidence" value="ECO:0007669"/>
    <property type="project" value="InterPro"/>
</dbReference>
<dbReference type="InterPro" id="IPR002656">
    <property type="entry name" value="Acyl_transf_3_dom"/>
</dbReference>
<dbReference type="RefSeq" id="WP_203658623.1">
    <property type="nucleotide sequence ID" value="NZ_BAAAZM010000013.1"/>
</dbReference>
<feature type="transmembrane region" description="Helical" evidence="1">
    <location>
        <begin position="187"/>
        <end position="209"/>
    </location>
</feature>
<name>A0A8J3NAY8_9ACTN</name>
<keyword evidence="4" id="KW-1185">Reference proteome</keyword>
<feature type="transmembrane region" description="Helical" evidence="1">
    <location>
        <begin position="155"/>
        <end position="175"/>
    </location>
</feature>
<dbReference type="AlphaFoldDB" id="A0A8J3NAY8"/>
<sequence length="382" mass="41117">MSQVSIAQQPAVRPSGTPTRLDWVDRLRVALTLLVVAHHSAATYASIPVWYVLFGGKDASAGALSGFIVLNQLWFMGAFFLLSGLFAPGSVDRKGTGRFVRDRLLRLGVPLLGYVLVIRPLAMLPSGIQELRQHHAAGTPFSLARFVAFGGDPGVTWFLEVLIVFSLGYAVLRLVRRRRAEQPAGQPRLWGVALLTAVLAAAMYGWMWLVPLGTYWPVVGLPSPTFLPQYVLMFGVGIVATRRGWLARVPGWWAALAAPALVVGGVAFAVTMGSQPGPHHVVGGAVFAAGSALFAVAATLLAVLVFRRWANRPAGRFSRWVSGQAFAVYVVHPVVLVWTAIALMGVGGPSALRAVLLFAVGAPLSWLVAWLLRRIPAVRRII</sequence>
<proteinExistence type="predicted"/>
<dbReference type="EMBL" id="BOMB01000019">
    <property type="protein sequence ID" value="GID12576.1"/>
    <property type="molecule type" value="Genomic_DNA"/>
</dbReference>
<protein>
    <recommendedName>
        <fullName evidence="2">Acyltransferase 3 domain-containing protein</fullName>
    </recommendedName>
</protein>
<reference evidence="3" key="1">
    <citation type="submission" date="2021-01" db="EMBL/GenBank/DDBJ databases">
        <title>Whole genome shotgun sequence of Actinocatenispora rupis NBRC 107355.</title>
        <authorList>
            <person name="Komaki H."/>
            <person name="Tamura T."/>
        </authorList>
    </citation>
    <scope>NUCLEOTIDE SEQUENCE</scope>
    <source>
        <strain evidence="3">NBRC 107355</strain>
    </source>
</reference>
<dbReference type="PANTHER" id="PTHR36927">
    <property type="entry name" value="BLR4337 PROTEIN"/>
    <property type="match status" value="1"/>
</dbReference>
<comment type="caution">
    <text evidence="3">The sequence shown here is derived from an EMBL/GenBank/DDBJ whole genome shotgun (WGS) entry which is preliminary data.</text>
</comment>
<keyword evidence="1" id="KW-0812">Transmembrane</keyword>
<feature type="transmembrane region" description="Helical" evidence="1">
    <location>
        <begin position="285"/>
        <end position="306"/>
    </location>
</feature>
<feature type="transmembrane region" description="Helical" evidence="1">
    <location>
        <begin position="252"/>
        <end position="273"/>
    </location>
</feature>
<accession>A0A8J3NAY8</accession>
<feature type="transmembrane region" description="Helical" evidence="1">
    <location>
        <begin position="326"/>
        <end position="346"/>
    </location>
</feature>
<evidence type="ECO:0000259" key="2">
    <source>
        <dbReference type="Pfam" id="PF01757"/>
    </source>
</evidence>
<feature type="domain" description="Acyltransferase 3" evidence="2">
    <location>
        <begin position="22"/>
        <end position="370"/>
    </location>
</feature>
<gene>
    <name evidence="3" type="ORF">Aru02nite_34650</name>
</gene>
<feature type="transmembrane region" description="Helical" evidence="1">
    <location>
        <begin position="103"/>
        <end position="122"/>
    </location>
</feature>
<keyword evidence="1" id="KW-1133">Transmembrane helix</keyword>
<evidence type="ECO:0000313" key="4">
    <source>
        <dbReference type="Proteomes" id="UP000612808"/>
    </source>
</evidence>
<dbReference type="Proteomes" id="UP000612808">
    <property type="component" value="Unassembled WGS sequence"/>
</dbReference>
<keyword evidence="1" id="KW-0472">Membrane</keyword>
<dbReference type="InterPro" id="IPR050623">
    <property type="entry name" value="Glucan_succinyl_AcylTrfase"/>
</dbReference>
<dbReference type="PANTHER" id="PTHR36927:SF4">
    <property type="entry name" value="BLR5718 PROTEIN"/>
    <property type="match status" value="1"/>
</dbReference>